<dbReference type="Gene3D" id="3.30.70.330">
    <property type="match status" value="2"/>
</dbReference>
<proteinExistence type="predicted"/>
<evidence type="ECO:0000256" key="1">
    <source>
        <dbReference type="ARBA" id="ARBA00022737"/>
    </source>
</evidence>
<organism evidence="6 7">
    <name type="scientific">Cordylochernes scorpioides</name>
    <dbReference type="NCBI Taxonomy" id="51811"/>
    <lineage>
        <taxon>Eukaryota</taxon>
        <taxon>Metazoa</taxon>
        <taxon>Ecdysozoa</taxon>
        <taxon>Arthropoda</taxon>
        <taxon>Chelicerata</taxon>
        <taxon>Arachnida</taxon>
        <taxon>Pseudoscorpiones</taxon>
        <taxon>Cheliferoidea</taxon>
        <taxon>Chernetidae</taxon>
        <taxon>Cordylochernes</taxon>
    </lineage>
</organism>
<evidence type="ECO:0000256" key="4">
    <source>
        <dbReference type="SAM" id="MobiDB-lite"/>
    </source>
</evidence>
<dbReference type="SUPFAM" id="SSF54928">
    <property type="entry name" value="RNA-binding domain, RBD"/>
    <property type="match status" value="2"/>
</dbReference>
<evidence type="ECO:0000313" key="6">
    <source>
        <dbReference type="EMBL" id="UYV77744.1"/>
    </source>
</evidence>
<dbReference type="CDD" id="cd12503">
    <property type="entry name" value="RRM1_hnRNPH_GRSF1_like"/>
    <property type="match status" value="1"/>
</dbReference>
<feature type="non-terminal residue" evidence="6">
    <location>
        <position position="1"/>
    </location>
</feature>
<dbReference type="PROSITE" id="PS50102">
    <property type="entry name" value="RRM"/>
    <property type="match status" value="1"/>
</dbReference>
<gene>
    <name evidence="6" type="ORF">LAZ67_15002102</name>
</gene>
<dbReference type="Pfam" id="PF00076">
    <property type="entry name" value="RRM_1"/>
    <property type="match status" value="1"/>
</dbReference>
<feature type="domain" description="RRM" evidence="5">
    <location>
        <begin position="5"/>
        <end position="89"/>
    </location>
</feature>
<evidence type="ECO:0000256" key="2">
    <source>
        <dbReference type="ARBA" id="ARBA00022884"/>
    </source>
</evidence>
<keyword evidence="2 3" id="KW-0694">RNA-binding</keyword>
<keyword evidence="1" id="KW-0677">Repeat</keyword>
<protein>
    <submittedName>
        <fullName evidence="6">HNRNPH1</fullName>
    </submittedName>
</protein>
<sequence length="301" mass="33505">MDEGCVLRVRGLPWSATKEEILNFFSDCNIVGGTEGIHMTFSKEGRPSGEAYVEMDSEEDVRLGLEKNNAHLGHRYIEGNPTHTSLHMHPQQTTAAVFKSKKSEMDWVVKRSSTNQDDADSDGCVRLRGLPFGCSKEEIAQFFSVHVVQAMIIMNLLPKPYNPPPVVYCHALPCFPCVACVLLMKGVDEGLEIVPNGITLPADGHATGEAYVQFASREIAEKALGKHKEKIGHRYIEIFRSTIQEIRNVAGYLPPKIRPLINPIRPSPYDRNDRYGFPNRFGGPMNRGGLMGGPPNRNFRG</sequence>
<keyword evidence="7" id="KW-1185">Reference proteome</keyword>
<evidence type="ECO:0000313" key="7">
    <source>
        <dbReference type="Proteomes" id="UP001235939"/>
    </source>
</evidence>
<name>A0ABY6L9E1_9ARAC</name>
<evidence type="ECO:0000259" key="5">
    <source>
        <dbReference type="PROSITE" id="PS50102"/>
    </source>
</evidence>
<dbReference type="InterPro" id="IPR035979">
    <property type="entry name" value="RBD_domain_sf"/>
</dbReference>
<feature type="region of interest" description="Disordered" evidence="4">
    <location>
        <begin position="280"/>
        <end position="301"/>
    </location>
</feature>
<dbReference type="SMART" id="SM00360">
    <property type="entry name" value="RRM"/>
    <property type="match status" value="2"/>
</dbReference>
<dbReference type="InterPro" id="IPR050666">
    <property type="entry name" value="ESRP"/>
</dbReference>
<evidence type="ECO:0000256" key="3">
    <source>
        <dbReference type="PROSITE-ProRule" id="PRU00176"/>
    </source>
</evidence>
<reference evidence="6 7" key="1">
    <citation type="submission" date="2022-01" db="EMBL/GenBank/DDBJ databases">
        <title>A chromosomal length assembly of Cordylochernes scorpioides.</title>
        <authorList>
            <person name="Zeh D."/>
            <person name="Zeh J."/>
        </authorList>
    </citation>
    <scope>NUCLEOTIDE SEQUENCE [LARGE SCALE GENOMIC DNA]</scope>
    <source>
        <strain evidence="6">IN4F17</strain>
        <tissue evidence="6">Whole Body</tissue>
    </source>
</reference>
<accession>A0ABY6L9E1</accession>
<dbReference type="InterPro" id="IPR000504">
    <property type="entry name" value="RRM_dom"/>
</dbReference>
<dbReference type="Proteomes" id="UP001235939">
    <property type="component" value="Chromosome 15"/>
</dbReference>
<dbReference type="PANTHER" id="PTHR13976">
    <property type="entry name" value="HETEROGENEOUS NUCLEAR RIBONUCLEOPROTEIN-RELATED"/>
    <property type="match status" value="1"/>
</dbReference>
<dbReference type="InterPro" id="IPR012677">
    <property type="entry name" value="Nucleotide-bd_a/b_plait_sf"/>
</dbReference>
<dbReference type="EMBL" id="CP092877">
    <property type="protein sequence ID" value="UYV77744.1"/>
    <property type="molecule type" value="Genomic_DNA"/>
</dbReference>